<organism evidence="3 4">
    <name type="scientific">Cymbomonas tetramitiformis</name>
    <dbReference type="NCBI Taxonomy" id="36881"/>
    <lineage>
        <taxon>Eukaryota</taxon>
        <taxon>Viridiplantae</taxon>
        <taxon>Chlorophyta</taxon>
        <taxon>Pyramimonadophyceae</taxon>
        <taxon>Pyramimonadales</taxon>
        <taxon>Pyramimonadaceae</taxon>
        <taxon>Cymbomonas</taxon>
    </lineage>
</organism>
<evidence type="ECO:0000256" key="1">
    <source>
        <dbReference type="SAM" id="MobiDB-lite"/>
    </source>
</evidence>
<evidence type="ECO:0000259" key="2">
    <source>
        <dbReference type="PROSITE" id="PS51746"/>
    </source>
</evidence>
<feature type="compositionally biased region" description="Low complexity" evidence="1">
    <location>
        <begin position="134"/>
        <end position="151"/>
    </location>
</feature>
<dbReference type="SMART" id="SM00332">
    <property type="entry name" value="PP2Cc"/>
    <property type="match status" value="1"/>
</dbReference>
<protein>
    <recommendedName>
        <fullName evidence="2">PPM-type phosphatase domain-containing protein</fullName>
    </recommendedName>
</protein>
<name>A0AAE0LG33_9CHLO</name>
<dbReference type="SUPFAM" id="SSF81606">
    <property type="entry name" value="PP2C-like"/>
    <property type="match status" value="1"/>
</dbReference>
<dbReference type="PANTHER" id="PTHR47992">
    <property type="entry name" value="PROTEIN PHOSPHATASE"/>
    <property type="match status" value="1"/>
</dbReference>
<feature type="compositionally biased region" description="Low complexity" evidence="1">
    <location>
        <begin position="158"/>
        <end position="176"/>
    </location>
</feature>
<dbReference type="Proteomes" id="UP001190700">
    <property type="component" value="Unassembled WGS sequence"/>
</dbReference>
<dbReference type="Gene3D" id="3.60.40.10">
    <property type="entry name" value="PPM-type phosphatase domain"/>
    <property type="match status" value="1"/>
</dbReference>
<proteinExistence type="predicted"/>
<evidence type="ECO:0000313" key="3">
    <source>
        <dbReference type="EMBL" id="KAK3284116.1"/>
    </source>
</evidence>
<comment type="caution">
    <text evidence="3">The sequence shown here is derived from an EMBL/GenBank/DDBJ whole genome shotgun (WGS) entry which is preliminary data.</text>
</comment>
<feature type="compositionally biased region" description="Polar residues" evidence="1">
    <location>
        <begin position="99"/>
        <end position="129"/>
    </location>
</feature>
<dbReference type="PROSITE" id="PS51746">
    <property type="entry name" value="PPM_2"/>
    <property type="match status" value="1"/>
</dbReference>
<dbReference type="EMBL" id="LGRX02002495">
    <property type="protein sequence ID" value="KAK3284116.1"/>
    <property type="molecule type" value="Genomic_DNA"/>
</dbReference>
<dbReference type="CDD" id="cd00143">
    <property type="entry name" value="PP2Cc"/>
    <property type="match status" value="1"/>
</dbReference>
<sequence>MTTSNREYGAFYPASTNSVNAAASGRLPSNLQLTKGNLSAHEDLNRSTKKASTPGGSNLSAVKNGRRTGDLSGSRGRDGPATFNGNFTIPLAALGPNSPAASTGRSRPPSSGNFDHGNSTWPPANSGLLSASKLRTPSSRPSTLTPTSTRPRGNKSLASTVASPVGSPAASSTATPELPCIQHGSKSVGGVAPGFSKENQDDYFVIPDRKNPKDFYAGVMDGHGMQGKKVSGFIKDKLMSSDVKDKLMSTKGSSSITGPDDPSEVLNWAFLKTQSELKRSGIDCRESGSTTVACIRKGDQLWAANVGDSRCVLARMDGNNLKAVAMSRDHKPRRKDEMERILKSNGHVEPSRAMGGRFVGPARVWAVKQQVGGLAVSRAIGDTNLNCAGVIPNPEVLVEKIGRNDKMVILASDGVWEHLSNQDAVDIAKIHADDPKRASDLIVQKARDAWNNERIGYRDDITAVVVKLD</sequence>
<dbReference type="GO" id="GO:0004722">
    <property type="term" value="F:protein serine/threonine phosphatase activity"/>
    <property type="evidence" value="ECO:0007669"/>
    <property type="project" value="InterPro"/>
</dbReference>
<dbReference type="InterPro" id="IPR001932">
    <property type="entry name" value="PPM-type_phosphatase-like_dom"/>
</dbReference>
<accession>A0AAE0LG33</accession>
<dbReference type="Pfam" id="PF00481">
    <property type="entry name" value="PP2C"/>
    <property type="match status" value="1"/>
</dbReference>
<evidence type="ECO:0000313" key="4">
    <source>
        <dbReference type="Proteomes" id="UP001190700"/>
    </source>
</evidence>
<gene>
    <name evidence="3" type="ORF">CYMTET_8219</name>
</gene>
<feature type="compositionally biased region" description="Polar residues" evidence="1">
    <location>
        <begin position="50"/>
        <end position="61"/>
    </location>
</feature>
<keyword evidence="4" id="KW-1185">Reference proteome</keyword>
<feature type="domain" description="PPM-type phosphatase" evidence="2">
    <location>
        <begin position="182"/>
        <end position="468"/>
    </location>
</feature>
<dbReference type="InterPro" id="IPR036457">
    <property type="entry name" value="PPM-type-like_dom_sf"/>
</dbReference>
<feature type="region of interest" description="Disordered" evidence="1">
    <location>
        <begin position="36"/>
        <end position="194"/>
    </location>
</feature>
<dbReference type="InterPro" id="IPR015655">
    <property type="entry name" value="PP2C"/>
</dbReference>
<dbReference type="AlphaFoldDB" id="A0AAE0LG33"/>
<reference evidence="3 4" key="1">
    <citation type="journal article" date="2015" name="Genome Biol. Evol.">
        <title>Comparative Genomics of a Bacterivorous Green Alga Reveals Evolutionary Causalities and Consequences of Phago-Mixotrophic Mode of Nutrition.</title>
        <authorList>
            <person name="Burns J.A."/>
            <person name="Paasch A."/>
            <person name="Narechania A."/>
            <person name="Kim E."/>
        </authorList>
    </citation>
    <scope>NUCLEOTIDE SEQUENCE [LARGE SCALE GENOMIC DNA]</scope>
    <source>
        <strain evidence="3 4">PLY_AMNH</strain>
    </source>
</reference>